<protein>
    <submittedName>
        <fullName evidence="4">Uncharacterized protein</fullName>
    </submittedName>
</protein>
<feature type="region of interest" description="Disordered" evidence="1">
    <location>
        <begin position="597"/>
        <end position="630"/>
    </location>
</feature>
<reference evidence="4" key="1">
    <citation type="submission" date="2022-11" db="EMBL/GenBank/DDBJ databases">
        <authorList>
            <person name="Morgan W.R."/>
            <person name="Tartar A."/>
        </authorList>
    </citation>
    <scope>NUCLEOTIDE SEQUENCE</scope>
    <source>
        <strain evidence="4">ARSEF 373</strain>
    </source>
</reference>
<feature type="compositionally biased region" description="Polar residues" evidence="1">
    <location>
        <begin position="1189"/>
        <end position="1206"/>
    </location>
</feature>
<gene>
    <name evidence="4" type="ORF">N0F65_010360</name>
</gene>
<keyword evidence="2" id="KW-0812">Transmembrane</keyword>
<evidence type="ECO:0000256" key="1">
    <source>
        <dbReference type="SAM" id="MobiDB-lite"/>
    </source>
</evidence>
<keyword evidence="2" id="KW-1133">Transmembrane helix</keyword>
<dbReference type="EMBL" id="DAKRPA010000043">
    <property type="protein sequence ID" value="DBA01709.1"/>
    <property type="molecule type" value="Genomic_DNA"/>
</dbReference>
<feature type="transmembrane region" description="Helical" evidence="2">
    <location>
        <begin position="568"/>
        <end position="589"/>
    </location>
</feature>
<evidence type="ECO:0000256" key="3">
    <source>
        <dbReference type="SAM" id="SignalP"/>
    </source>
</evidence>
<organism evidence="4 5">
    <name type="scientific">Lagenidium giganteum</name>
    <dbReference type="NCBI Taxonomy" id="4803"/>
    <lineage>
        <taxon>Eukaryota</taxon>
        <taxon>Sar</taxon>
        <taxon>Stramenopiles</taxon>
        <taxon>Oomycota</taxon>
        <taxon>Peronosporomycetes</taxon>
        <taxon>Pythiales</taxon>
        <taxon>Pythiaceae</taxon>
    </lineage>
</organism>
<feature type="region of interest" description="Disordered" evidence="1">
    <location>
        <begin position="1172"/>
        <end position="1293"/>
    </location>
</feature>
<keyword evidence="3" id="KW-0732">Signal</keyword>
<evidence type="ECO:0000313" key="4">
    <source>
        <dbReference type="EMBL" id="DBA01709.1"/>
    </source>
</evidence>
<accession>A0AAV2Z8H2</accession>
<evidence type="ECO:0000256" key="2">
    <source>
        <dbReference type="SAM" id="Phobius"/>
    </source>
</evidence>
<feature type="chain" id="PRO_5043495055" evidence="3">
    <location>
        <begin position="24"/>
        <end position="1293"/>
    </location>
</feature>
<proteinExistence type="predicted"/>
<dbReference type="Proteomes" id="UP001146120">
    <property type="component" value="Unassembled WGS sequence"/>
</dbReference>
<feature type="signal peptide" evidence="3">
    <location>
        <begin position="1"/>
        <end position="23"/>
    </location>
</feature>
<sequence length="1293" mass="138769">MRLSTMVAAALGVLMATGSGAMAQPPADDTVQCWLVETQADGSRVSLATALGAACAVQMELRLPSSTLRANESILPSWSIQLLSANRTTNELRMPLKLTPQPASADADAQVPSMFMRACTSRERCTPAFKSSFTSYEIAGNLSDSGPQIFEPRYGLVIPTPGAYILAVQAEIPDATNTSISYVYSTFLTANVAAKTQADWKADKKTTYCRASDELPAVLALDEQSSVGFSDRCPISVTVDSANDVQVGSPIDFSWSAAVRPANASDDSVTLRLPSPLVMVDVNDQKAEIVHSVLKICLPGVLCDEYTPESSLMPLREGGGHFFGNFSDSGIATFSVSGVRFPSPGLYNGLAQIVLSGVPSYGRLDFTTHFQVVVKANSTSSTAQQQSFVADGTTEYCCATAMDAQQVTAQADPSQVMAMGKGSECPYSLEVTLSATSTPIHKGLYVNWTVAPRASYSNATFGGFPVMDSSTIDAVVYYCDDIRCSPFVGNKTVVDHTTARNLTSGSPATFTSSAIKLPSAGNYTIGVRAMMPNGQFALETTVLSVVTGTAGNPTTVKDSSKHSSHATAIALSIVGVIALVAIVIGFVWGRNRRQQRRMKATTVHLAGRGNRARANTHELPTLPNSDQTRHSSFYSDESGSFVYIKAEPSPGADAQDTPMSLSYDPYSRPSFVEMSMESDLSFRASEGARSDKCLCVVCRPTFIHDGKTTYCYVLSEDISVQRPSSDAKNVLQQAKGAKCPLQLTVDVPDKLRKSSPIDVRYTALFDDSSKDPAIEFPFPVKAVAVPAYAASNSTTSGSGSSNGSSASGKYDIAVSEVVICDWGKCDLFTQPDGTKYSSVNHAGKFNNKAAVFGTKELVIPRDGKYTGYVHAAVALAGDKRIDFVTFFPVQIGDPAGTAPTSGISYDGKTTYCWTSKSSSPFDSRIEQVDTLRTDKNCPATMKATVSKKQVAANEEFDVQWSVQVDSSLKDGSALLAEVSTDDYVRDPSTDQYSIVPVSVLSGCKAEQNAKCSSYSGGDSKTFDITKVSNRNLTDGMTSYETKPKFSEPGKYVLISRVAMKATDGGRIDMAVYSEVSVAANDSSSSGSTYVYVGLAIGAVILLAGLVACVVMKRRAKARLKNIPFRQPGVPIEGDVIVGHNDHVSHHTNGSANFLGVKSPSRAAPPPYPQHMYTGDQRDDSFSLDPFGRNSFTNMPNEPQQHHQTYGQHGMPLQYAGQGYPIGMAGVGHQPPPYQHDPELDDDESWEYDSNRSRGVDDDFSDYSSVRGTFQVQSVGVDDSQHMPVLEDRDRRYH</sequence>
<keyword evidence="5" id="KW-1185">Reference proteome</keyword>
<keyword evidence="2" id="KW-0472">Membrane</keyword>
<name>A0AAV2Z8H2_9STRA</name>
<feature type="compositionally biased region" description="Polar residues" evidence="1">
    <location>
        <begin position="1261"/>
        <end position="1273"/>
    </location>
</feature>
<reference evidence="4" key="2">
    <citation type="journal article" date="2023" name="Microbiol Resour">
        <title>Decontamination and Annotation of the Draft Genome Sequence of the Oomycete Lagenidium giganteum ARSEF 373.</title>
        <authorList>
            <person name="Morgan W.R."/>
            <person name="Tartar A."/>
        </authorList>
    </citation>
    <scope>NUCLEOTIDE SEQUENCE</scope>
    <source>
        <strain evidence="4">ARSEF 373</strain>
    </source>
</reference>
<evidence type="ECO:0000313" key="5">
    <source>
        <dbReference type="Proteomes" id="UP001146120"/>
    </source>
</evidence>
<feature type="transmembrane region" description="Helical" evidence="2">
    <location>
        <begin position="1089"/>
        <end position="1112"/>
    </location>
</feature>
<feature type="compositionally biased region" description="Basic and acidic residues" evidence="1">
    <location>
        <begin position="1278"/>
        <end position="1293"/>
    </location>
</feature>
<comment type="caution">
    <text evidence="4">The sequence shown here is derived from an EMBL/GenBank/DDBJ whole genome shotgun (WGS) entry which is preliminary data.</text>
</comment>